<feature type="transmembrane region" description="Helical" evidence="2">
    <location>
        <begin position="122"/>
        <end position="140"/>
    </location>
</feature>
<evidence type="ECO:0000256" key="2">
    <source>
        <dbReference type="SAM" id="Phobius"/>
    </source>
</evidence>
<gene>
    <name evidence="4" type="ORF">C5F46_05030</name>
</gene>
<dbReference type="GO" id="GO:0003677">
    <property type="term" value="F:DNA binding"/>
    <property type="evidence" value="ECO:0007669"/>
    <property type="project" value="InterPro"/>
</dbReference>
<dbReference type="Pfam" id="PF04397">
    <property type="entry name" value="LytTR"/>
    <property type="match status" value="1"/>
</dbReference>
<keyword evidence="2" id="KW-0812">Transmembrane</keyword>
<evidence type="ECO:0000313" key="5">
    <source>
        <dbReference type="Proteomes" id="UP000241899"/>
    </source>
</evidence>
<dbReference type="InterPro" id="IPR007492">
    <property type="entry name" value="LytTR_DNA-bd_dom"/>
</dbReference>
<dbReference type="PROSITE" id="PS50930">
    <property type="entry name" value="HTH_LYTTR"/>
    <property type="match status" value="1"/>
</dbReference>
<keyword evidence="2" id="KW-1133">Transmembrane helix</keyword>
<evidence type="ECO:0000259" key="3">
    <source>
        <dbReference type="PROSITE" id="PS50930"/>
    </source>
</evidence>
<name>A0A2T4JK86_9RHOB</name>
<keyword evidence="5" id="KW-1185">Reference proteome</keyword>
<sequence length="308" mass="32282">MTMSVLMSRFVVRWLALLQAPAVPVSWAVFSLLGIVAGPFGTLEGLSGPQRLLFWPVVIGAGIVLCAGLRVMVVEVFGLRGDLVGAPVLAVLAAVVMTPPLYAATVQFLPESQAMRLHWVELGGLVFLCSISVSAMRYALAQQPRGAAANPTPASPAPAEVAPHSAAPRLMARLDPALRAPLIRLSVRDHYVDVVTGAGQASLLMRFADALAELDGVCGLRVHRSHWVALDAVSRAERRAGKVQVRLCDGSAVPVSRPYQPDLIERGLLTPAQRGIGSASARGPVSTASASGRISRASAGSDDSNPPV</sequence>
<protein>
    <recommendedName>
        <fullName evidence="3">HTH LytTR-type domain-containing protein</fullName>
    </recommendedName>
</protein>
<evidence type="ECO:0000256" key="1">
    <source>
        <dbReference type="SAM" id="MobiDB-lite"/>
    </source>
</evidence>
<feature type="compositionally biased region" description="Low complexity" evidence="1">
    <location>
        <begin position="286"/>
        <end position="301"/>
    </location>
</feature>
<evidence type="ECO:0000313" key="4">
    <source>
        <dbReference type="EMBL" id="PTE18305.1"/>
    </source>
</evidence>
<dbReference type="SMART" id="SM00850">
    <property type="entry name" value="LytTR"/>
    <property type="match status" value="1"/>
</dbReference>
<keyword evidence="2" id="KW-0472">Membrane</keyword>
<accession>A0A2T4JK86</accession>
<dbReference type="AlphaFoldDB" id="A0A2T4JK86"/>
<feature type="transmembrane region" description="Helical" evidence="2">
    <location>
        <begin position="52"/>
        <end position="71"/>
    </location>
</feature>
<feature type="transmembrane region" description="Helical" evidence="2">
    <location>
        <begin position="83"/>
        <end position="102"/>
    </location>
</feature>
<feature type="domain" description="HTH LytTR-type" evidence="3">
    <location>
        <begin position="182"/>
        <end position="269"/>
    </location>
</feature>
<dbReference type="Proteomes" id="UP000241899">
    <property type="component" value="Unassembled WGS sequence"/>
</dbReference>
<dbReference type="EMBL" id="PZKF01000008">
    <property type="protein sequence ID" value="PTE18305.1"/>
    <property type="molecule type" value="Genomic_DNA"/>
</dbReference>
<organism evidence="4 5">
    <name type="scientific">Phaeovulum veldkampii DSM 11550</name>
    <dbReference type="NCBI Taxonomy" id="1185920"/>
    <lineage>
        <taxon>Bacteria</taxon>
        <taxon>Pseudomonadati</taxon>
        <taxon>Pseudomonadota</taxon>
        <taxon>Alphaproteobacteria</taxon>
        <taxon>Rhodobacterales</taxon>
        <taxon>Paracoccaceae</taxon>
        <taxon>Phaeovulum</taxon>
    </lineage>
</organism>
<reference evidence="4 5" key="1">
    <citation type="submission" date="2018-03" db="EMBL/GenBank/DDBJ databases">
        <title>Rhodobacter veldkampii.</title>
        <authorList>
            <person name="Meyer T.E."/>
            <person name="Miller S."/>
            <person name="Lodha T."/>
            <person name="Gandham S."/>
            <person name="Chintalapati S."/>
            <person name="Chintalapati V.R."/>
        </authorList>
    </citation>
    <scope>NUCLEOTIDE SEQUENCE [LARGE SCALE GENOMIC DNA]</scope>
    <source>
        <strain evidence="4 5">DSM 11550</strain>
    </source>
</reference>
<dbReference type="Gene3D" id="2.40.50.1020">
    <property type="entry name" value="LytTr DNA-binding domain"/>
    <property type="match status" value="1"/>
</dbReference>
<comment type="caution">
    <text evidence="4">The sequence shown here is derived from an EMBL/GenBank/DDBJ whole genome shotgun (WGS) entry which is preliminary data.</text>
</comment>
<proteinExistence type="predicted"/>
<feature type="region of interest" description="Disordered" evidence="1">
    <location>
        <begin position="275"/>
        <end position="308"/>
    </location>
</feature>